<dbReference type="InterPro" id="IPR039697">
    <property type="entry name" value="Alcohol_dehydrogenase_Fe"/>
</dbReference>
<dbReference type="Gene3D" id="3.40.50.1970">
    <property type="match status" value="1"/>
</dbReference>
<dbReference type="SUPFAM" id="SSF56796">
    <property type="entry name" value="Dehydroquinate synthase-like"/>
    <property type="match status" value="1"/>
</dbReference>
<gene>
    <name evidence="8" type="ORF">GETHLI_11790</name>
</gene>
<keyword evidence="4" id="KW-0520">NAD</keyword>
<dbReference type="PANTHER" id="PTHR11496:SF102">
    <property type="entry name" value="ALCOHOL DEHYDROGENASE 4"/>
    <property type="match status" value="1"/>
</dbReference>
<proteinExistence type="inferred from homology"/>
<dbReference type="InterPro" id="IPR018211">
    <property type="entry name" value="ADH_Fe_CS"/>
</dbReference>
<evidence type="ECO:0000256" key="4">
    <source>
        <dbReference type="ARBA" id="ARBA00023027"/>
    </source>
</evidence>
<comment type="similarity">
    <text evidence="2">Belongs to the iron-containing alcohol dehydrogenase family.</text>
</comment>
<evidence type="ECO:0000256" key="5">
    <source>
        <dbReference type="SAM" id="MobiDB-lite"/>
    </source>
</evidence>
<evidence type="ECO:0000256" key="3">
    <source>
        <dbReference type="ARBA" id="ARBA00023002"/>
    </source>
</evidence>
<dbReference type="Pfam" id="PF25137">
    <property type="entry name" value="ADH_Fe_C"/>
    <property type="match status" value="1"/>
</dbReference>
<evidence type="ECO:0000313" key="9">
    <source>
        <dbReference type="Proteomes" id="UP001165069"/>
    </source>
</evidence>
<comment type="caution">
    <text evidence="8">The sequence shown here is derived from an EMBL/GenBank/DDBJ whole genome shotgun (WGS) entry which is preliminary data.</text>
</comment>
<feature type="region of interest" description="Disordered" evidence="5">
    <location>
        <begin position="366"/>
        <end position="388"/>
    </location>
</feature>
<protein>
    <submittedName>
        <fullName evidence="8">Iron-containing alcohol dehydrogenase</fullName>
    </submittedName>
</protein>
<feature type="compositionally biased region" description="Polar residues" evidence="5">
    <location>
        <begin position="378"/>
        <end position="388"/>
    </location>
</feature>
<dbReference type="Gene3D" id="1.20.1090.10">
    <property type="entry name" value="Dehydroquinate synthase-like - alpha domain"/>
    <property type="match status" value="1"/>
</dbReference>
<dbReference type="PROSITE" id="PS00060">
    <property type="entry name" value="ADH_IRON_2"/>
    <property type="match status" value="1"/>
</dbReference>
<organism evidence="8 9">
    <name type="scientific">Geothrix limicola</name>
    <dbReference type="NCBI Taxonomy" id="2927978"/>
    <lineage>
        <taxon>Bacteria</taxon>
        <taxon>Pseudomonadati</taxon>
        <taxon>Acidobacteriota</taxon>
        <taxon>Holophagae</taxon>
        <taxon>Holophagales</taxon>
        <taxon>Holophagaceae</taxon>
        <taxon>Geothrix</taxon>
    </lineage>
</organism>
<dbReference type="Pfam" id="PF00465">
    <property type="entry name" value="Fe-ADH"/>
    <property type="match status" value="1"/>
</dbReference>
<feature type="domain" description="Fe-containing alcohol dehydrogenase-like C-terminal" evidence="7">
    <location>
        <begin position="193"/>
        <end position="388"/>
    </location>
</feature>
<dbReference type="InterPro" id="IPR056798">
    <property type="entry name" value="ADH_Fe_C"/>
</dbReference>
<accession>A0ABQ5QDF6</accession>
<comment type="cofactor">
    <cofactor evidence="1">
        <name>Fe cation</name>
        <dbReference type="ChEBI" id="CHEBI:24875"/>
    </cofactor>
</comment>
<dbReference type="RefSeq" id="WP_285571695.1">
    <property type="nucleotide sequence ID" value="NZ_BSDE01000002.1"/>
</dbReference>
<evidence type="ECO:0000256" key="2">
    <source>
        <dbReference type="ARBA" id="ARBA00007358"/>
    </source>
</evidence>
<name>A0ABQ5QDF6_9BACT</name>
<dbReference type="PANTHER" id="PTHR11496">
    <property type="entry name" value="ALCOHOL DEHYDROGENASE"/>
    <property type="match status" value="1"/>
</dbReference>
<dbReference type="Proteomes" id="UP001165069">
    <property type="component" value="Unassembled WGS sequence"/>
</dbReference>
<evidence type="ECO:0000256" key="1">
    <source>
        <dbReference type="ARBA" id="ARBA00001962"/>
    </source>
</evidence>
<dbReference type="InterPro" id="IPR001670">
    <property type="entry name" value="ADH_Fe/GldA"/>
</dbReference>
<feature type="domain" description="Alcohol dehydrogenase iron-type/glycerol dehydrogenase GldA" evidence="6">
    <location>
        <begin position="16"/>
        <end position="182"/>
    </location>
</feature>
<keyword evidence="9" id="KW-1185">Reference proteome</keyword>
<evidence type="ECO:0000313" key="8">
    <source>
        <dbReference type="EMBL" id="GLH72677.1"/>
    </source>
</evidence>
<evidence type="ECO:0000259" key="7">
    <source>
        <dbReference type="Pfam" id="PF25137"/>
    </source>
</evidence>
<sequence>MPDTIIDELRKFVAPEFIFGANARQLAGRYVRKLGGHRVLLVSDAGVEAAGWTGEVLAQLEAEGLVVVPFLGVSANPRDTEVMEGAERFRDMACDLIVAVGGGSPMDCAKGIGIVAANGGSILDFEGVDRVPTPMVPLICIPTTGGTSADVSQFAIITDSQEKVKIAIISKAVVPDVALIDPCTLLTMDTYLTACTGMDALVHAIEAFVSNAHSPITDLHALEAIRLVHTHLRASAEAPQNLELRTQIMQASLQAGLAFSNASLGSVHAMAHSLGGFKDLTHGECNALLLPFVMDYNFSSAPERFRRIGEVMGCDLRGLNDRECRARLTAHILDLRRDCGIDQGLAARGIHATDHQRLASKAILDPCNATNPRPPSQGDLQSLYSEAM</sequence>
<evidence type="ECO:0000259" key="6">
    <source>
        <dbReference type="Pfam" id="PF00465"/>
    </source>
</evidence>
<keyword evidence="3" id="KW-0560">Oxidoreductase</keyword>
<reference evidence="8 9" key="1">
    <citation type="journal article" date="2023" name="Antonie Van Leeuwenhoek">
        <title>Mesoterricola silvestris gen. nov., sp. nov., Mesoterricola sediminis sp. nov., Geothrix oryzae sp. nov., Geothrix edaphica sp. nov., Geothrix rubra sp. nov., and Geothrix limicola sp. nov., six novel members of Acidobacteriota isolated from soils.</title>
        <authorList>
            <person name="Itoh H."/>
            <person name="Sugisawa Y."/>
            <person name="Mise K."/>
            <person name="Xu Z."/>
            <person name="Kuniyasu M."/>
            <person name="Ushijima N."/>
            <person name="Kawano K."/>
            <person name="Kobayashi E."/>
            <person name="Shiratori Y."/>
            <person name="Masuda Y."/>
            <person name="Senoo K."/>
        </authorList>
    </citation>
    <scope>NUCLEOTIDE SEQUENCE [LARGE SCALE GENOMIC DNA]</scope>
    <source>
        <strain evidence="8 9">Red804</strain>
    </source>
</reference>
<dbReference type="EMBL" id="BSDE01000002">
    <property type="protein sequence ID" value="GLH72677.1"/>
    <property type="molecule type" value="Genomic_DNA"/>
</dbReference>
<dbReference type="NCBIfam" id="NF041833">
    <property type="entry name" value="Fe_ADH_ErcA"/>
    <property type="match status" value="1"/>
</dbReference>
<dbReference type="CDD" id="cd17814">
    <property type="entry name" value="Fe-ADH-like"/>
    <property type="match status" value="1"/>
</dbReference>